<comment type="caution">
    <text evidence="6">The sequence shown here is derived from an EMBL/GenBank/DDBJ whole genome shotgun (WGS) entry which is preliminary data.</text>
</comment>
<protein>
    <submittedName>
        <fullName evidence="6">Uncharacterized protein</fullName>
    </submittedName>
</protein>
<proteinExistence type="predicted"/>
<accession>A0A0F9YCZ0</accession>
<dbReference type="EMBL" id="LAZR01000005">
    <property type="protein sequence ID" value="KKO10122.1"/>
    <property type="molecule type" value="Genomic_DNA"/>
</dbReference>
<evidence type="ECO:0000256" key="5">
    <source>
        <dbReference type="ARBA" id="ARBA00023237"/>
    </source>
</evidence>
<name>A0A0F9YCZ0_9ZZZZ</name>
<evidence type="ECO:0000256" key="3">
    <source>
        <dbReference type="ARBA" id="ARBA00022692"/>
    </source>
</evidence>
<dbReference type="AlphaFoldDB" id="A0A0F9YCZ0"/>
<dbReference type="GO" id="GO:0009279">
    <property type="term" value="C:cell outer membrane"/>
    <property type="evidence" value="ECO:0007669"/>
    <property type="project" value="UniProtKB-SubCell"/>
</dbReference>
<evidence type="ECO:0000313" key="6">
    <source>
        <dbReference type="EMBL" id="KKO10122.1"/>
    </source>
</evidence>
<gene>
    <name evidence="6" type="ORF">LCGC14_0026540</name>
</gene>
<dbReference type="InterPro" id="IPR010917">
    <property type="entry name" value="TonB_rcpt_CS"/>
</dbReference>
<evidence type="ECO:0000256" key="4">
    <source>
        <dbReference type="ARBA" id="ARBA00023136"/>
    </source>
</evidence>
<reference evidence="6" key="1">
    <citation type="journal article" date="2015" name="Nature">
        <title>Complex archaea that bridge the gap between prokaryotes and eukaryotes.</title>
        <authorList>
            <person name="Spang A."/>
            <person name="Saw J.H."/>
            <person name="Jorgensen S.L."/>
            <person name="Zaremba-Niedzwiedzka K."/>
            <person name="Martijn J."/>
            <person name="Lind A.E."/>
            <person name="van Eijk R."/>
            <person name="Schleper C."/>
            <person name="Guy L."/>
            <person name="Ettema T.J."/>
        </authorList>
    </citation>
    <scope>NUCLEOTIDE SEQUENCE</scope>
</reference>
<keyword evidence="3" id="KW-0812">Transmembrane</keyword>
<dbReference type="SUPFAM" id="SSF56935">
    <property type="entry name" value="Porins"/>
    <property type="match status" value="1"/>
</dbReference>
<dbReference type="InterPro" id="IPR039426">
    <property type="entry name" value="TonB-dep_rcpt-like"/>
</dbReference>
<keyword evidence="4" id="KW-0472">Membrane</keyword>
<dbReference type="InterPro" id="IPR036942">
    <property type="entry name" value="Beta-barrel_TonB_sf"/>
</dbReference>
<dbReference type="PANTHER" id="PTHR32552:SF74">
    <property type="entry name" value="HYDROXAMATE SIDEROPHORE RECEPTOR FHUE"/>
    <property type="match status" value="1"/>
</dbReference>
<dbReference type="GO" id="GO:0015344">
    <property type="term" value="F:siderophore uptake transmembrane transporter activity"/>
    <property type="evidence" value="ECO:0007669"/>
    <property type="project" value="TreeGrafter"/>
</dbReference>
<comment type="subcellular location">
    <subcellularLocation>
        <location evidence="1">Cell outer membrane</location>
        <topology evidence="1">Multi-pass membrane protein</topology>
    </subcellularLocation>
</comment>
<evidence type="ECO:0000256" key="1">
    <source>
        <dbReference type="ARBA" id="ARBA00004571"/>
    </source>
</evidence>
<dbReference type="PROSITE" id="PS52016">
    <property type="entry name" value="TONB_DEPENDENT_REC_3"/>
    <property type="match status" value="1"/>
</dbReference>
<dbReference type="Gene3D" id="2.40.170.20">
    <property type="entry name" value="TonB-dependent receptor, beta-barrel domain"/>
    <property type="match status" value="2"/>
</dbReference>
<dbReference type="PANTHER" id="PTHR32552">
    <property type="entry name" value="FERRICHROME IRON RECEPTOR-RELATED"/>
    <property type="match status" value="1"/>
</dbReference>
<organism evidence="6">
    <name type="scientific">marine sediment metagenome</name>
    <dbReference type="NCBI Taxonomy" id="412755"/>
    <lineage>
        <taxon>unclassified sequences</taxon>
        <taxon>metagenomes</taxon>
        <taxon>ecological metagenomes</taxon>
    </lineage>
</organism>
<keyword evidence="2" id="KW-0813">Transport</keyword>
<keyword evidence="5" id="KW-0998">Cell outer membrane</keyword>
<sequence>MTTFGLEGAHYLSNGWTLKALVGHSQSDWYLNDAYRSTGVDPDTGNIDRYTRRGWDDESRRKSLDIFATGPFALLGIDHEATLGFNYERYRGGEQFSLFEPKHSLKLYGTYRPGGSPWRISTGMIANSAIDGTGEEGVREGSGYAIFNAQLGYEFTSNTSVALAVNNLTDRRYYARIGGLNSYNTYSDPRSVAVSLRARF</sequence>
<dbReference type="PROSITE" id="PS01156">
    <property type="entry name" value="TONB_DEPENDENT_REC_2"/>
    <property type="match status" value="1"/>
</dbReference>
<evidence type="ECO:0000256" key="2">
    <source>
        <dbReference type="ARBA" id="ARBA00022448"/>
    </source>
</evidence>